<dbReference type="GO" id="GO:0008704">
    <property type="term" value="F:5-carboxymethyl-2-hydroxymuconate delta-isomerase activity"/>
    <property type="evidence" value="ECO:0007669"/>
    <property type="project" value="InterPro"/>
</dbReference>
<reference evidence="2" key="1">
    <citation type="journal article" date="2014" name="Int. J. Syst. Evol. Microbiol.">
        <title>Complete genome sequence of Corynebacterium casei LMG S-19264T (=DSM 44701T), isolated from a smear-ripened cheese.</title>
        <authorList>
            <consortium name="US DOE Joint Genome Institute (JGI-PGF)"/>
            <person name="Walter F."/>
            <person name="Albersmeier A."/>
            <person name="Kalinowski J."/>
            <person name="Ruckert C."/>
        </authorList>
    </citation>
    <scope>NUCLEOTIDE SEQUENCE</scope>
    <source>
        <strain evidence="2">JCM 4790</strain>
    </source>
</reference>
<evidence type="ECO:0000313" key="2">
    <source>
        <dbReference type="EMBL" id="GGX66649.1"/>
    </source>
</evidence>
<dbReference type="Gene3D" id="3.30.429.10">
    <property type="entry name" value="Macrophage Migration Inhibitory Factor"/>
    <property type="match status" value="1"/>
</dbReference>
<keyword evidence="2" id="KW-0413">Isomerase</keyword>
<protein>
    <submittedName>
        <fullName evidence="2">Isomerase</fullName>
    </submittedName>
</protein>
<proteinExistence type="predicted"/>
<dbReference type="PANTHER" id="PTHR37950:SF1">
    <property type="entry name" value="4-HYDROXYPHENYLACETATE CATABOLISM PROTEIN"/>
    <property type="match status" value="1"/>
</dbReference>
<dbReference type="InterPro" id="IPR004220">
    <property type="entry name" value="5-COMe_2-OHmuconate_Isoase"/>
</dbReference>
<dbReference type="PANTHER" id="PTHR37950">
    <property type="entry name" value="4-HYDROXYPHENYLACETATE CATABOLISM PROTEIN"/>
    <property type="match status" value="1"/>
</dbReference>
<accession>A0A918NGV1</accession>
<feature type="region of interest" description="Disordered" evidence="1">
    <location>
        <begin position="116"/>
        <end position="140"/>
    </location>
</feature>
<reference evidence="2" key="2">
    <citation type="submission" date="2020-09" db="EMBL/GenBank/DDBJ databases">
        <authorList>
            <person name="Sun Q."/>
            <person name="Ohkuma M."/>
        </authorList>
    </citation>
    <scope>NUCLEOTIDE SEQUENCE</scope>
    <source>
        <strain evidence="2">JCM 4790</strain>
    </source>
</reference>
<keyword evidence="3" id="KW-1185">Reference proteome</keyword>
<dbReference type="InterPro" id="IPR014347">
    <property type="entry name" value="Tautomerase/MIF_sf"/>
</dbReference>
<comment type="caution">
    <text evidence="2">The sequence shown here is derived from an EMBL/GenBank/DDBJ whole genome shotgun (WGS) entry which is preliminary data.</text>
</comment>
<dbReference type="Pfam" id="PF02962">
    <property type="entry name" value="CHMI"/>
    <property type="match status" value="1"/>
</dbReference>
<organism evidence="2 3">
    <name type="scientific">Streptomyces minutiscleroticus</name>
    <dbReference type="NCBI Taxonomy" id="68238"/>
    <lineage>
        <taxon>Bacteria</taxon>
        <taxon>Bacillati</taxon>
        <taxon>Actinomycetota</taxon>
        <taxon>Actinomycetes</taxon>
        <taxon>Kitasatosporales</taxon>
        <taxon>Streptomycetaceae</taxon>
        <taxon>Streptomyces</taxon>
    </lineage>
</organism>
<evidence type="ECO:0000313" key="3">
    <source>
        <dbReference type="Proteomes" id="UP000619244"/>
    </source>
</evidence>
<dbReference type="Proteomes" id="UP000619244">
    <property type="component" value="Unassembled WGS sequence"/>
</dbReference>
<gene>
    <name evidence="2" type="ORF">GCM10010358_21430</name>
</gene>
<evidence type="ECO:0000256" key="1">
    <source>
        <dbReference type="SAM" id="MobiDB-lite"/>
    </source>
</evidence>
<dbReference type="AlphaFoldDB" id="A0A918NGV1"/>
<dbReference type="SUPFAM" id="SSF55331">
    <property type="entry name" value="Tautomerase/MIF"/>
    <property type="match status" value="1"/>
</dbReference>
<sequence>MPHLTIDYSAQLADVLDRAALVRELHPLVLEETGSTGVCKTFLRPAETYVGDATGEERAFVHVEVGLMPGRPEALKAHLSEDILALVAKHLPVSGVDGVVLSAEVRDLAGSYRLSPAARPDAGAHDTGPVRRSAPPAAEG</sequence>
<name>A0A918NGV1_9ACTN</name>
<dbReference type="EMBL" id="BMVU01000006">
    <property type="protein sequence ID" value="GGX66649.1"/>
    <property type="molecule type" value="Genomic_DNA"/>
</dbReference>